<dbReference type="EMBL" id="JBFOLJ010000004">
    <property type="protein sequence ID" value="KAL2545039.1"/>
    <property type="molecule type" value="Genomic_DNA"/>
</dbReference>
<sequence>MEMAPAATSVMPTMRMIAEEAFVPDRSAARAKGTVSPSKTPMYVANNFSSNQLKMPAAKEETLYSWPVIHSESDPSDENRIDLGQAVYSCSTSCTLGPITFP</sequence>
<proteinExistence type="predicted"/>
<keyword evidence="2" id="KW-1185">Reference proteome</keyword>
<evidence type="ECO:0000313" key="2">
    <source>
        <dbReference type="Proteomes" id="UP001604277"/>
    </source>
</evidence>
<comment type="caution">
    <text evidence="1">The sequence shown here is derived from an EMBL/GenBank/DDBJ whole genome shotgun (WGS) entry which is preliminary data.</text>
</comment>
<name>A0ABD1W5V2_9LAMI</name>
<evidence type="ECO:0000313" key="1">
    <source>
        <dbReference type="EMBL" id="KAL2545039.1"/>
    </source>
</evidence>
<gene>
    <name evidence="1" type="ORF">Fot_14272</name>
</gene>
<protein>
    <submittedName>
        <fullName evidence="1">Uncharacterized protein</fullName>
    </submittedName>
</protein>
<organism evidence="1 2">
    <name type="scientific">Forsythia ovata</name>
    <dbReference type="NCBI Taxonomy" id="205694"/>
    <lineage>
        <taxon>Eukaryota</taxon>
        <taxon>Viridiplantae</taxon>
        <taxon>Streptophyta</taxon>
        <taxon>Embryophyta</taxon>
        <taxon>Tracheophyta</taxon>
        <taxon>Spermatophyta</taxon>
        <taxon>Magnoliopsida</taxon>
        <taxon>eudicotyledons</taxon>
        <taxon>Gunneridae</taxon>
        <taxon>Pentapetalae</taxon>
        <taxon>asterids</taxon>
        <taxon>lamiids</taxon>
        <taxon>Lamiales</taxon>
        <taxon>Oleaceae</taxon>
        <taxon>Forsythieae</taxon>
        <taxon>Forsythia</taxon>
    </lineage>
</organism>
<dbReference type="AlphaFoldDB" id="A0ABD1W5V2"/>
<dbReference type="Proteomes" id="UP001604277">
    <property type="component" value="Unassembled WGS sequence"/>
</dbReference>
<reference evidence="2" key="1">
    <citation type="submission" date="2024-07" db="EMBL/GenBank/DDBJ databases">
        <title>Two chromosome-level genome assemblies of Korean endemic species Abeliophyllum distichum and Forsythia ovata (Oleaceae).</title>
        <authorList>
            <person name="Jang H."/>
        </authorList>
    </citation>
    <scope>NUCLEOTIDE SEQUENCE [LARGE SCALE GENOMIC DNA]</scope>
</reference>
<accession>A0ABD1W5V2</accession>